<organism evidence="1 2">
    <name type="scientific">Porphyromonas canoris</name>
    <dbReference type="NCBI Taxonomy" id="36875"/>
    <lineage>
        <taxon>Bacteria</taxon>
        <taxon>Pseudomonadati</taxon>
        <taxon>Bacteroidota</taxon>
        <taxon>Bacteroidia</taxon>
        <taxon>Bacteroidales</taxon>
        <taxon>Porphyromonadaceae</taxon>
        <taxon>Porphyromonas</taxon>
    </lineage>
</organism>
<name>A0ABR4XMG9_9PORP</name>
<evidence type="ECO:0000313" key="2">
    <source>
        <dbReference type="Proteomes" id="UP000030101"/>
    </source>
</evidence>
<protein>
    <submittedName>
        <fullName evidence="1">Uncharacterized protein</fullName>
    </submittedName>
</protein>
<reference evidence="1 2" key="1">
    <citation type="submission" date="2014-08" db="EMBL/GenBank/DDBJ databases">
        <title>Porphyromonas canoris strain:OH2762 Genome sequencing.</title>
        <authorList>
            <person name="Wallis C."/>
            <person name="Deusch O."/>
            <person name="O'Flynn C."/>
            <person name="Davis I."/>
            <person name="Jospin G."/>
            <person name="Darling A.E."/>
            <person name="Coil D.A."/>
            <person name="Alexiev A."/>
            <person name="Horsfall A."/>
            <person name="Kirkwood N."/>
            <person name="Harris S."/>
            <person name="Eisen J.A."/>
        </authorList>
    </citation>
    <scope>NUCLEOTIDE SEQUENCE [LARGE SCALE GENOMIC DNA]</scope>
    <source>
        <strain evidence="2">COT-108 OH2762</strain>
    </source>
</reference>
<proteinExistence type="predicted"/>
<evidence type="ECO:0000313" key="1">
    <source>
        <dbReference type="EMBL" id="KGN93072.1"/>
    </source>
</evidence>
<comment type="caution">
    <text evidence="1">The sequence shown here is derived from an EMBL/GenBank/DDBJ whole genome shotgun (WGS) entry which is preliminary data.</text>
</comment>
<dbReference type="EMBL" id="JQZV01000005">
    <property type="protein sequence ID" value="KGN93072.1"/>
    <property type="molecule type" value="Genomic_DNA"/>
</dbReference>
<gene>
    <name evidence="1" type="ORF">HQ43_02490</name>
</gene>
<sequence>MAKKKNFRGQEKKFPWPRKKIFVAKKINFRGQEKKFPWPRKKIFMGIEKNFHADEKISACAEKVFSLA</sequence>
<keyword evidence="2" id="KW-1185">Reference proteome</keyword>
<dbReference type="RefSeq" id="WP_152567462.1">
    <property type="nucleotide sequence ID" value="NZ_JQZV01000005.1"/>
</dbReference>
<dbReference type="Proteomes" id="UP000030101">
    <property type="component" value="Unassembled WGS sequence"/>
</dbReference>
<accession>A0ABR4XMG9</accession>